<evidence type="ECO:0000259" key="2">
    <source>
        <dbReference type="Pfam" id="PF00296"/>
    </source>
</evidence>
<proteinExistence type="predicted"/>
<dbReference type="RefSeq" id="WP_187247102.1">
    <property type="nucleotide sequence ID" value="NZ_BAAAOK010000036.1"/>
</dbReference>
<evidence type="ECO:0000256" key="1">
    <source>
        <dbReference type="ARBA" id="ARBA00023002"/>
    </source>
</evidence>
<dbReference type="InterPro" id="IPR050564">
    <property type="entry name" value="F420-G6PD/mer"/>
</dbReference>
<organism evidence="3 4">
    <name type="scientific">Actinomadura alba</name>
    <dbReference type="NCBI Taxonomy" id="406431"/>
    <lineage>
        <taxon>Bacteria</taxon>
        <taxon>Bacillati</taxon>
        <taxon>Actinomycetota</taxon>
        <taxon>Actinomycetes</taxon>
        <taxon>Streptosporangiales</taxon>
        <taxon>Thermomonosporaceae</taxon>
        <taxon>Actinomadura</taxon>
    </lineage>
</organism>
<dbReference type="InterPro" id="IPR011251">
    <property type="entry name" value="Luciferase-like_dom"/>
</dbReference>
<dbReference type="SUPFAM" id="SSF51679">
    <property type="entry name" value="Bacterial luciferase-like"/>
    <property type="match status" value="1"/>
</dbReference>
<accession>A0ABR7LZ45</accession>
<evidence type="ECO:0000313" key="4">
    <source>
        <dbReference type="Proteomes" id="UP000805614"/>
    </source>
</evidence>
<name>A0ABR7LZ45_9ACTN</name>
<dbReference type="InterPro" id="IPR036661">
    <property type="entry name" value="Luciferase-like_sf"/>
</dbReference>
<dbReference type="CDD" id="cd01097">
    <property type="entry name" value="Tetrahydromethanopterin_reductase"/>
    <property type="match status" value="1"/>
</dbReference>
<sequence>MTGELKLGVNVGYWQRDPDDQTETVLAAERLGYDSVWTAEAYGSDAFTALTWYGARTSRIRLGTAVVQMSARTPAATAMHALTLDALSGGRLILGLGASGPQVVEGWYGVPFPKPLARTREYVDIARQVWRREAPVTSDGPHYPLPYPGGAGLGKPLRSIVHPLRPRIPVYLGAEGPKNVALAAEIADGWLPLFVDPAQIEPVFGPSLAGRPEGFDIAATVTTIVTDDLPAALEFAKIPLAFYIGGMGARQRNFHLDLIGRLGHAEAAAVVQELFLAGRRDEAIKAVPDELVDAISLLGPIGRIKERLQLWRDSPVTTLLIAGVRDEPTLRAIRDLVRG</sequence>
<reference evidence="3 4" key="1">
    <citation type="submission" date="2020-06" db="EMBL/GenBank/DDBJ databases">
        <title>Actinomadura xiongansis sp. nov., isolated from soil of Baiyangdian.</title>
        <authorList>
            <person name="Zhang X."/>
        </authorList>
    </citation>
    <scope>NUCLEOTIDE SEQUENCE [LARGE SCALE GENOMIC DNA]</scope>
    <source>
        <strain evidence="3 4">HBUM206468</strain>
    </source>
</reference>
<keyword evidence="1" id="KW-0560">Oxidoreductase</keyword>
<dbReference type="PANTHER" id="PTHR43244">
    <property type="match status" value="1"/>
</dbReference>
<dbReference type="Proteomes" id="UP000805614">
    <property type="component" value="Unassembled WGS sequence"/>
</dbReference>
<comment type="caution">
    <text evidence="3">The sequence shown here is derived from an EMBL/GenBank/DDBJ whole genome shotgun (WGS) entry which is preliminary data.</text>
</comment>
<dbReference type="InterPro" id="IPR019951">
    <property type="entry name" value="F420_OxRdatse_Rv3520c_pred"/>
</dbReference>
<gene>
    <name evidence="3" type="ORF">HKK74_31925</name>
</gene>
<protein>
    <submittedName>
        <fullName evidence="3">LLM class F420-dependent oxidoreductase</fullName>
    </submittedName>
</protein>
<dbReference type="PANTHER" id="PTHR43244:SF1">
    <property type="entry name" value="5,10-METHYLENETETRAHYDROMETHANOPTERIN REDUCTASE"/>
    <property type="match status" value="1"/>
</dbReference>
<feature type="domain" description="Luciferase-like" evidence="2">
    <location>
        <begin position="16"/>
        <end position="317"/>
    </location>
</feature>
<evidence type="ECO:0000313" key="3">
    <source>
        <dbReference type="EMBL" id="MBC6470064.1"/>
    </source>
</evidence>
<dbReference type="EMBL" id="JABVEC010000035">
    <property type="protein sequence ID" value="MBC6470064.1"/>
    <property type="molecule type" value="Genomic_DNA"/>
</dbReference>
<dbReference type="NCBIfam" id="TIGR03559">
    <property type="entry name" value="F420_Rv3520c"/>
    <property type="match status" value="1"/>
</dbReference>
<dbReference type="Gene3D" id="3.20.20.30">
    <property type="entry name" value="Luciferase-like domain"/>
    <property type="match status" value="1"/>
</dbReference>
<dbReference type="Pfam" id="PF00296">
    <property type="entry name" value="Bac_luciferase"/>
    <property type="match status" value="1"/>
</dbReference>
<keyword evidence="4" id="KW-1185">Reference proteome</keyword>